<dbReference type="NCBIfam" id="NF003520">
    <property type="entry name" value="PRK05183.1"/>
    <property type="match status" value="1"/>
</dbReference>
<dbReference type="SUPFAM" id="SSF53067">
    <property type="entry name" value="Actin-like ATPase domain"/>
    <property type="match status" value="2"/>
</dbReference>
<feature type="compositionally biased region" description="Acidic residues" evidence="11">
    <location>
        <begin position="634"/>
        <end position="648"/>
    </location>
</feature>
<dbReference type="InterPro" id="IPR013126">
    <property type="entry name" value="Hsp_70_fam"/>
</dbReference>
<evidence type="ECO:0000313" key="13">
    <source>
        <dbReference type="Proteomes" id="UP000245474"/>
    </source>
</evidence>
<dbReference type="PANTHER" id="PTHR19375">
    <property type="entry name" value="HEAT SHOCK PROTEIN 70KDA"/>
    <property type="match status" value="1"/>
</dbReference>
<evidence type="ECO:0000256" key="1">
    <source>
        <dbReference type="ARBA" id="ARBA00007381"/>
    </source>
</evidence>
<keyword evidence="6 8" id="KW-0346">Stress response</keyword>
<organism evidence="12 13">
    <name type="scientific">Sediminicurvatus halobius</name>
    <dbReference type="NCBI Taxonomy" id="2182432"/>
    <lineage>
        <taxon>Bacteria</taxon>
        <taxon>Pseudomonadati</taxon>
        <taxon>Pseudomonadota</taxon>
        <taxon>Gammaproteobacteria</taxon>
        <taxon>Chromatiales</taxon>
        <taxon>Ectothiorhodospiraceae</taxon>
        <taxon>Sediminicurvatus</taxon>
    </lineage>
</organism>
<comment type="similarity">
    <text evidence="1 8 9">Belongs to the heat shock protein 70 family.</text>
</comment>
<dbReference type="GO" id="GO:0140662">
    <property type="term" value="F:ATP-dependent protein folding chaperone"/>
    <property type="evidence" value="ECO:0007669"/>
    <property type="project" value="InterPro"/>
</dbReference>
<feature type="compositionally biased region" description="Gly residues" evidence="11">
    <location>
        <begin position="608"/>
        <end position="626"/>
    </location>
</feature>
<dbReference type="Gene3D" id="2.60.34.10">
    <property type="entry name" value="Substrate Binding Domain Of DNAk, Chain A, domain 1"/>
    <property type="match status" value="1"/>
</dbReference>
<keyword evidence="13" id="KW-1185">Reference proteome</keyword>
<dbReference type="SUPFAM" id="SSF100920">
    <property type="entry name" value="Heat shock protein 70kD (HSP70), peptide-binding domain"/>
    <property type="match status" value="1"/>
</dbReference>
<dbReference type="NCBIfam" id="TIGR02350">
    <property type="entry name" value="prok_dnaK"/>
    <property type="match status" value="1"/>
</dbReference>
<name>A0A2U2MY14_9GAMM</name>
<comment type="induction">
    <text evidence="8">By stress conditions e.g. heat shock.</text>
</comment>
<evidence type="ECO:0000256" key="7">
    <source>
        <dbReference type="ARBA" id="ARBA00023186"/>
    </source>
</evidence>
<evidence type="ECO:0000256" key="9">
    <source>
        <dbReference type="RuleBase" id="RU003322"/>
    </source>
</evidence>
<dbReference type="Pfam" id="PF00012">
    <property type="entry name" value="HSP70"/>
    <property type="match status" value="1"/>
</dbReference>
<dbReference type="InterPro" id="IPR029048">
    <property type="entry name" value="HSP70_C_sf"/>
</dbReference>
<feature type="modified residue" description="Phosphothreonine; by autocatalysis" evidence="8">
    <location>
        <position position="199"/>
    </location>
</feature>
<keyword evidence="4 8" id="KW-0547">Nucleotide-binding</keyword>
<evidence type="ECO:0000256" key="11">
    <source>
        <dbReference type="SAM" id="MobiDB-lite"/>
    </source>
</evidence>
<keyword evidence="5 8" id="KW-0067">ATP-binding</keyword>
<keyword evidence="7 8" id="KW-0143">Chaperone</keyword>
<reference evidence="12 13" key="1">
    <citation type="submission" date="2018-05" db="EMBL/GenBank/DDBJ databases">
        <title>Spiribacter halobius sp. nov., a moderately halophilic bacterium isolated from marine solar saltern.</title>
        <authorList>
            <person name="Zheng W.-S."/>
            <person name="Lu D.-C."/>
            <person name="Du Z.-J."/>
        </authorList>
    </citation>
    <scope>NUCLEOTIDE SEQUENCE [LARGE SCALE GENOMIC DNA]</scope>
    <source>
        <strain evidence="12 13">E85</strain>
    </source>
</reference>
<dbReference type="InterPro" id="IPR018181">
    <property type="entry name" value="Heat_shock_70_CS"/>
</dbReference>
<dbReference type="Gene3D" id="3.30.420.40">
    <property type="match status" value="2"/>
</dbReference>
<gene>
    <name evidence="8" type="primary">dnaK</name>
    <name evidence="12" type="ORF">DEM34_15470</name>
</gene>
<dbReference type="Gene3D" id="1.20.1270.10">
    <property type="match status" value="1"/>
</dbReference>
<dbReference type="InterPro" id="IPR043129">
    <property type="entry name" value="ATPase_NBD"/>
</dbReference>
<dbReference type="EMBL" id="QFFI01000029">
    <property type="protein sequence ID" value="PWG61672.1"/>
    <property type="molecule type" value="Genomic_DNA"/>
</dbReference>
<feature type="region of interest" description="Disordered" evidence="11">
    <location>
        <begin position="597"/>
        <end position="648"/>
    </location>
</feature>
<dbReference type="Gene3D" id="3.90.640.10">
    <property type="entry name" value="Actin, Chain A, domain 4"/>
    <property type="match status" value="1"/>
</dbReference>
<dbReference type="GO" id="GO:0051082">
    <property type="term" value="F:unfolded protein binding"/>
    <property type="evidence" value="ECO:0007669"/>
    <property type="project" value="InterPro"/>
</dbReference>
<evidence type="ECO:0000256" key="5">
    <source>
        <dbReference type="ARBA" id="ARBA00022840"/>
    </source>
</evidence>
<dbReference type="InterPro" id="IPR012725">
    <property type="entry name" value="Chaperone_DnaK"/>
</dbReference>
<keyword evidence="3 8" id="KW-0597">Phosphoprotein</keyword>
<dbReference type="SUPFAM" id="SSF100934">
    <property type="entry name" value="Heat shock protein 70kD (HSP70), C-terminal subdomain"/>
    <property type="match status" value="1"/>
</dbReference>
<sequence length="648" mass="69532">MGKIIGIDLGTTNSCVAVMEGGQARVIENAEGSRTTPSTVAFTDDGEVLVGAAAKRQAVTNSENTLHAIKRLIGRKFEEDVVQRDVREMPYKIVKADNGDAWVEVRGKKMAPPEISARVLQKMKKTAEDYLGEEVTEAVITVPAYFNDSQRQATKDAGRIAGLEVKRIINEPTAAALAYGLDKKGADRKVAVYDLGGGTFDISIIEIAEVEGEHQFEVLSTNGDTFLGGEDFDRAVIDHLIAEFKKDQGIDLSGDRLAMQRLREAAEKAKIELSSAQQTEINLPYITADQAGPKHLNVKLTRAKLESLIEDLVKRTIDPCKVALKDAGLKASEIDEVILVGGQTRTPKVQEAVKAFFGKEPRKDVNPDEAVAIGAAIQGGVLGGDVKDVLLLDVTPLSLGIETLGGVMTKLIEKNTTIPTKANQVFSTAEDNQSAVTVHVLQGEREMAKDNKSLGKFDLSDIPPAPRGVPQIEVTFDIDANGILHVTARDKGTGKEQSIQIRASSGLSEDEIERMVKDAEAHAEEDRKARELVEARNQADNLIHAARKSLSEAGDKVDAEEKKGVEDAIAELEEAMKGSDKDAIEAKTQALAERSGKLAEKLYQQGSGQSGGTDAGGDAGQGGSGTEAGSSQEDVVDAEFEEVKDDKK</sequence>
<dbReference type="FunFam" id="3.90.640.10:FF:000003">
    <property type="entry name" value="Molecular chaperone DnaK"/>
    <property type="match status" value="1"/>
</dbReference>
<dbReference type="OrthoDB" id="9766019at2"/>
<evidence type="ECO:0000313" key="12">
    <source>
        <dbReference type="EMBL" id="PWG61672.1"/>
    </source>
</evidence>
<dbReference type="AlphaFoldDB" id="A0A2U2MY14"/>
<dbReference type="FunFam" id="1.20.1270.10:FF:000001">
    <property type="entry name" value="Molecular chaperone DnaK"/>
    <property type="match status" value="1"/>
</dbReference>
<dbReference type="PROSITE" id="PS00297">
    <property type="entry name" value="HSP70_1"/>
    <property type="match status" value="1"/>
</dbReference>
<evidence type="ECO:0000256" key="8">
    <source>
        <dbReference type="HAMAP-Rule" id="MF_00332"/>
    </source>
</evidence>
<dbReference type="Proteomes" id="UP000245474">
    <property type="component" value="Unassembled WGS sequence"/>
</dbReference>
<accession>A0A2U2MY14</accession>
<dbReference type="RefSeq" id="WP_109679737.1">
    <property type="nucleotide sequence ID" value="NZ_CP086615.1"/>
</dbReference>
<proteinExistence type="evidence at transcript level"/>
<feature type="coiled-coil region" evidence="10">
    <location>
        <begin position="562"/>
        <end position="589"/>
    </location>
</feature>
<comment type="function">
    <text evidence="8">Acts as a chaperone.</text>
</comment>
<dbReference type="NCBIfam" id="NF001413">
    <property type="entry name" value="PRK00290.1"/>
    <property type="match status" value="1"/>
</dbReference>
<dbReference type="FunFam" id="3.30.420.40:FF:000004">
    <property type="entry name" value="Molecular chaperone DnaK"/>
    <property type="match status" value="1"/>
</dbReference>
<keyword evidence="10" id="KW-0175">Coiled coil</keyword>
<protein>
    <recommendedName>
        <fullName evidence="2 8">Chaperone protein DnaK</fullName>
    </recommendedName>
    <alternativeName>
        <fullName evidence="8">HSP70</fullName>
    </alternativeName>
    <alternativeName>
        <fullName evidence="8">Heat shock 70 kDa protein</fullName>
    </alternativeName>
    <alternativeName>
        <fullName evidence="8">Heat shock protein 70</fullName>
    </alternativeName>
</protein>
<dbReference type="PROSITE" id="PS00329">
    <property type="entry name" value="HSP70_2"/>
    <property type="match status" value="1"/>
</dbReference>
<dbReference type="FunFam" id="2.60.34.10:FF:000014">
    <property type="entry name" value="Chaperone protein DnaK HSP70"/>
    <property type="match status" value="1"/>
</dbReference>
<dbReference type="CDD" id="cd10234">
    <property type="entry name" value="ASKHA_NBD_HSP70_DnaK-like"/>
    <property type="match status" value="1"/>
</dbReference>
<dbReference type="PRINTS" id="PR00301">
    <property type="entry name" value="HEATSHOCK70"/>
</dbReference>
<comment type="caution">
    <text evidence="12">The sequence shown here is derived from an EMBL/GenBank/DDBJ whole genome shotgun (WGS) entry which is preliminary data.</text>
</comment>
<evidence type="ECO:0000256" key="2">
    <source>
        <dbReference type="ARBA" id="ARBA00014415"/>
    </source>
</evidence>
<evidence type="ECO:0000256" key="6">
    <source>
        <dbReference type="ARBA" id="ARBA00023016"/>
    </source>
</evidence>
<evidence type="ECO:0000256" key="10">
    <source>
        <dbReference type="SAM" id="Coils"/>
    </source>
</evidence>
<evidence type="ECO:0000256" key="4">
    <source>
        <dbReference type="ARBA" id="ARBA00022741"/>
    </source>
</evidence>
<dbReference type="GO" id="GO:0005524">
    <property type="term" value="F:ATP binding"/>
    <property type="evidence" value="ECO:0007669"/>
    <property type="project" value="UniProtKB-UniRule"/>
</dbReference>
<evidence type="ECO:0000256" key="3">
    <source>
        <dbReference type="ARBA" id="ARBA00022553"/>
    </source>
</evidence>
<dbReference type="HAMAP" id="MF_00332">
    <property type="entry name" value="DnaK"/>
    <property type="match status" value="1"/>
</dbReference>
<dbReference type="InterPro" id="IPR029047">
    <property type="entry name" value="HSP70_peptide-bd_sf"/>
</dbReference>